<dbReference type="InterPro" id="IPR001452">
    <property type="entry name" value="SH3_domain"/>
</dbReference>
<feature type="domain" description="SH3" evidence="2">
    <location>
        <begin position="64"/>
        <end position="122"/>
    </location>
</feature>
<evidence type="ECO:0000256" key="1">
    <source>
        <dbReference type="ARBA" id="ARBA00022443"/>
    </source>
</evidence>
<evidence type="ECO:0000259" key="2">
    <source>
        <dbReference type="PROSITE" id="PS50002"/>
    </source>
</evidence>
<dbReference type="SUPFAM" id="SSF50044">
    <property type="entry name" value="SH3-domain"/>
    <property type="match status" value="2"/>
</dbReference>
<keyword evidence="4" id="KW-1185">Reference proteome</keyword>
<dbReference type="Pfam" id="PF07653">
    <property type="entry name" value="SH3_2"/>
    <property type="match status" value="2"/>
</dbReference>
<dbReference type="OrthoDB" id="1030757at2"/>
<dbReference type="Gene3D" id="2.30.30.40">
    <property type="entry name" value="SH3 Domains"/>
    <property type="match status" value="1"/>
</dbReference>
<comment type="caution">
    <text evidence="3">The sequence shown here is derived from an EMBL/GenBank/DDBJ whole genome shotgun (WGS) entry which is preliminary data.</text>
</comment>
<dbReference type="InterPro" id="IPR036028">
    <property type="entry name" value="SH3-like_dom_sf"/>
</dbReference>
<dbReference type="Proteomes" id="UP000237350">
    <property type="component" value="Unassembled WGS sequence"/>
</dbReference>
<sequence length="122" mass="13811">MNTRTYRVITPHETEFADPITFKKGATLEVGEESEGYQGWENWFFCATPGQEPGWVPGQIIERGEGSTGRALEDYTARELNVHRGEKVAGSRILNGWLWCERCDEPGTVGWVPLQNLEEIPE</sequence>
<reference evidence="4" key="1">
    <citation type="submission" date="2015-12" db="EMBL/GenBank/DDBJ databases">
        <authorList>
            <person name="Lodha T.D."/>
            <person name="Chintalapati S."/>
            <person name="Chintalapati V.R."/>
            <person name="Sravanthi T."/>
        </authorList>
    </citation>
    <scope>NUCLEOTIDE SEQUENCE [LARGE SCALE GENOMIC DNA]</scope>
    <source>
        <strain evidence="4">JC133</strain>
    </source>
</reference>
<dbReference type="RefSeq" id="WP_103679329.1">
    <property type="nucleotide sequence ID" value="NZ_LPWH01000005.1"/>
</dbReference>
<organism evidence="3 4">
    <name type="scientific">Alkalispirochaeta sphaeroplastigenens</name>
    <dbReference type="NCBI Taxonomy" id="1187066"/>
    <lineage>
        <taxon>Bacteria</taxon>
        <taxon>Pseudomonadati</taxon>
        <taxon>Spirochaetota</taxon>
        <taxon>Spirochaetia</taxon>
        <taxon>Spirochaetales</taxon>
        <taxon>Spirochaetaceae</taxon>
        <taxon>Alkalispirochaeta</taxon>
    </lineage>
</organism>
<dbReference type="PIRSF" id="PIRSF034961">
    <property type="entry name" value="UCP034961_SH3_2"/>
    <property type="match status" value="1"/>
</dbReference>
<dbReference type="InterPro" id="IPR014593">
    <property type="entry name" value="UCP034961_SH3_2"/>
</dbReference>
<proteinExistence type="predicted"/>
<dbReference type="PROSITE" id="PS50002">
    <property type="entry name" value="SH3"/>
    <property type="match status" value="1"/>
</dbReference>
<dbReference type="EMBL" id="LPWH01000005">
    <property type="protein sequence ID" value="POR05199.1"/>
    <property type="molecule type" value="Genomic_DNA"/>
</dbReference>
<protein>
    <recommendedName>
        <fullName evidence="2">SH3 domain-containing protein</fullName>
    </recommendedName>
</protein>
<dbReference type="SMART" id="SM00326">
    <property type="entry name" value="SH3"/>
    <property type="match status" value="2"/>
</dbReference>
<dbReference type="AlphaFoldDB" id="A0A2S4K0B7"/>
<gene>
    <name evidence="3" type="ORF">AU468_02305</name>
</gene>
<evidence type="ECO:0000313" key="4">
    <source>
        <dbReference type="Proteomes" id="UP000237350"/>
    </source>
</evidence>
<name>A0A2S4K0B7_9SPIO</name>
<accession>A0A2S4K0B7</accession>
<evidence type="ECO:0000313" key="3">
    <source>
        <dbReference type="EMBL" id="POR05199.1"/>
    </source>
</evidence>
<keyword evidence="1" id="KW-0728">SH3 domain</keyword>